<feature type="transmembrane region" description="Helical" evidence="6">
    <location>
        <begin position="341"/>
        <end position="360"/>
    </location>
</feature>
<feature type="transmembrane region" description="Helical" evidence="6">
    <location>
        <begin position="400"/>
        <end position="421"/>
    </location>
</feature>
<evidence type="ECO:0000256" key="3">
    <source>
        <dbReference type="ARBA" id="ARBA00022692"/>
    </source>
</evidence>
<keyword evidence="5 6" id="KW-0472">Membrane</keyword>
<protein>
    <submittedName>
        <fullName evidence="7">MFS general substrate transporter</fullName>
    </submittedName>
</protein>
<organism evidence="7 8">
    <name type="scientific">Gigaspora margarita</name>
    <dbReference type="NCBI Taxonomy" id="4874"/>
    <lineage>
        <taxon>Eukaryota</taxon>
        <taxon>Fungi</taxon>
        <taxon>Fungi incertae sedis</taxon>
        <taxon>Mucoromycota</taxon>
        <taxon>Glomeromycotina</taxon>
        <taxon>Glomeromycetes</taxon>
        <taxon>Diversisporales</taxon>
        <taxon>Gigasporaceae</taxon>
        <taxon>Gigaspora</taxon>
    </lineage>
</organism>
<dbReference type="PANTHER" id="PTHR43791">
    <property type="entry name" value="PERMEASE-RELATED"/>
    <property type="match status" value="1"/>
</dbReference>
<dbReference type="Proteomes" id="UP000439903">
    <property type="component" value="Unassembled WGS sequence"/>
</dbReference>
<comment type="caution">
    <text evidence="7">The sequence shown here is derived from an EMBL/GenBank/DDBJ whole genome shotgun (WGS) entry which is preliminary data.</text>
</comment>
<feature type="transmembrane region" description="Helical" evidence="6">
    <location>
        <begin position="366"/>
        <end position="388"/>
    </location>
</feature>
<dbReference type="GO" id="GO:0016020">
    <property type="term" value="C:membrane"/>
    <property type="evidence" value="ECO:0007669"/>
    <property type="project" value="UniProtKB-SubCell"/>
</dbReference>
<feature type="transmembrane region" description="Helical" evidence="6">
    <location>
        <begin position="151"/>
        <end position="172"/>
    </location>
</feature>
<accession>A0A8H3WVM9</accession>
<keyword evidence="8" id="KW-1185">Reference proteome</keyword>
<evidence type="ECO:0000256" key="4">
    <source>
        <dbReference type="ARBA" id="ARBA00022989"/>
    </source>
</evidence>
<dbReference type="Gene3D" id="1.20.1250.20">
    <property type="entry name" value="MFS general substrate transporter like domains"/>
    <property type="match status" value="2"/>
</dbReference>
<evidence type="ECO:0000313" key="7">
    <source>
        <dbReference type="EMBL" id="KAF0337776.1"/>
    </source>
</evidence>
<proteinExistence type="predicted"/>
<dbReference type="InterPro" id="IPR011701">
    <property type="entry name" value="MFS"/>
</dbReference>
<keyword evidence="3 6" id="KW-0812">Transmembrane</keyword>
<feature type="transmembrane region" description="Helical" evidence="6">
    <location>
        <begin position="58"/>
        <end position="76"/>
    </location>
</feature>
<dbReference type="PANTHER" id="PTHR43791:SF36">
    <property type="entry name" value="TRANSPORTER, PUTATIVE (AFU_ORTHOLOGUE AFUA_6G08340)-RELATED"/>
    <property type="match status" value="1"/>
</dbReference>
<comment type="subcellular location">
    <subcellularLocation>
        <location evidence="1">Membrane</location>
        <topology evidence="1">Multi-pass membrane protein</topology>
    </subcellularLocation>
</comment>
<dbReference type="Pfam" id="PF07690">
    <property type="entry name" value="MFS_1"/>
    <property type="match status" value="2"/>
</dbReference>
<dbReference type="AlphaFoldDB" id="A0A8H3WVM9"/>
<dbReference type="OrthoDB" id="2985014at2759"/>
<keyword evidence="4 6" id="KW-1133">Transmembrane helix</keyword>
<feature type="transmembrane region" description="Helical" evidence="6">
    <location>
        <begin position="96"/>
        <end position="115"/>
    </location>
</feature>
<name>A0A8H3WVM9_GIGMA</name>
<feature type="transmembrane region" description="Helical" evidence="6">
    <location>
        <begin position="276"/>
        <end position="297"/>
    </location>
</feature>
<evidence type="ECO:0000256" key="1">
    <source>
        <dbReference type="ARBA" id="ARBA00004141"/>
    </source>
</evidence>
<evidence type="ECO:0000256" key="5">
    <source>
        <dbReference type="ARBA" id="ARBA00023136"/>
    </source>
</evidence>
<dbReference type="FunFam" id="1.20.1250.20:FF:000013">
    <property type="entry name" value="MFS general substrate transporter"/>
    <property type="match status" value="1"/>
</dbReference>
<dbReference type="EMBL" id="WTPW01003572">
    <property type="protein sequence ID" value="KAF0337776.1"/>
    <property type="molecule type" value="Genomic_DNA"/>
</dbReference>
<dbReference type="SUPFAM" id="SSF103473">
    <property type="entry name" value="MFS general substrate transporter"/>
    <property type="match status" value="1"/>
</dbReference>
<evidence type="ECO:0000313" key="8">
    <source>
        <dbReference type="Proteomes" id="UP000439903"/>
    </source>
</evidence>
<feature type="transmembrane region" description="Helical" evidence="6">
    <location>
        <begin position="206"/>
        <end position="225"/>
    </location>
</feature>
<evidence type="ECO:0000256" key="6">
    <source>
        <dbReference type="SAM" id="Phobius"/>
    </source>
</evidence>
<reference evidence="7 8" key="1">
    <citation type="journal article" date="2019" name="Environ. Microbiol.">
        <title>At the nexus of three kingdoms: the genome of the mycorrhizal fungus Gigaspora margarita provides insights into plant, endobacterial and fungal interactions.</title>
        <authorList>
            <person name="Venice F."/>
            <person name="Ghignone S."/>
            <person name="Salvioli di Fossalunga A."/>
            <person name="Amselem J."/>
            <person name="Novero M."/>
            <person name="Xianan X."/>
            <person name="Sedzielewska Toro K."/>
            <person name="Morin E."/>
            <person name="Lipzen A."/>
            <person name="Grigoriev I.V."/>
            <person name="Henrissat B."/>
            <person name="Martin F.M."/>
            <person name="Bonfante P."/>
        </authorList>
    </citation>
    <scope>NUCLEOTIDE SEQUENCE [LARGE SCALE GENOMIC DNA]</scope>
    <source>
        <strain evidence="7 8">BEG34</strain>
    </source>
</reference>
<gene>
    <name evidence="7" type="ORF">F8M41_016476</name>
</gene>
<dbReference type="GO" id="GO:0022857">
    <property type="term" value="F:transmembrane transporter activity"/>
    <property type="evidence" value="ECO:0007669"/>
    <property type="project" value="InterPro"/>
</dbReference>
<evidence type="ECO:0000256" key="2">
    <source>
        <dbReference type="ARBA" id="ARBA00022448"/>
    </source>
</evidence>
<feature type="transmembrane region" description="Helical" evidence="6">
    <location>
        <begin position="127"/>
        <end position="145"/>
    </location>
</feature>
<sequence length="431" mass="48361">MDISRTNKPMIDGTSTTEGIVRNSNEISIYSTTNDDDFPQQTLQPLVDKKKLIRKIDFRLLLTLVVMYGLACLDRTNIGNARLAGLENNLGLYGNQFQLSLAVFYIGYVLFEIPSNMVIKKFTPSKWIPALMVVWSVVICCMAAVKDFSELIATRLLLGIAESGFTPGAFFLMSMWYKRSQCAWTSGLFYYEIYGRKREFGRMEMVFLLEGLATFIFSLASFFILPNFPETATFLTVQERDYWVTSLRKDDCTLNVSQRHKIDHHSLYLVVKDSKIYIAMLIGIFLGTALNSIALYLPTVIYSMGFDPLKSQLLTVPPYFTGWCISLAITLHSDKAEERSFHLIFGGCLAIIGFFGLAMIENINLLYVSTFFCTAGVSTVAPLSVAWVSGIFSIPHDKRAIALAMLIAFGNISGVLASMLYPTNDGPRYCK</sequence>
<keyword evidence="2" id="KW-0813">Transport</keyword>
<dbReference type="InterPro" id="IPR036259">
    <property type="entry name" value="MFS_trans_sf"/>
</dbReference>